<name>A0A518RCK1_9SPHN</name>
<evidence type="ECO:0000313" key="3">
    <source>
        <dbReference type="EMBL" id="QDX25182.1"/>
    </source>
</evidence>
<gene>
    <name evidence="3" type="ORF">FPZ54_03495</name>
</gene>
<dbReference type="PROSITE" id="PS51819">
    <property type="entry name" value="VOC"/>
    <property type="match status" value="1"/>
</dbReference>
<accession>A0A518RCK1</accession>
<dbReference type="InterPro" id="IPR052164">
    <property type="entry name" value="Anthracycline_SecMetBiosynth"/>
</dbReference>
<dbReference type="KEGG" id="ssua:FPZ54_03495"/>
<feature type="region of interest" description="Disordered" evidence="1">
    <location>
        <begin position="1"/>
        <end position="25"/>
    </location>
</feature>
<evidence type="ECO:0000313" key="4">
    <source>
        <dbReference type="Proteomes" id="UP000318055"/>
    </source>
</evidence>
<evidence type="ECO:0000259" key="2">
    <source>
        <dbReference type="PROSITE" id="PS51819"/>
    </source>
</evidence>
<dbReference type="OrthoDB" id="7407907at2"/>
<keyword evidence="4" id="KW-1185">Reference proteome</keyword>
<organism evidence="3 4">
    <name type="scientific">Sphingomonas suaedae</name>
    <dbReference type="NCBI Taxonomy" id="2599297"/>
    <lineage>
        <taxon>Bacteria</taxon>
        <taxon>Pseudomonadati</taxon>
        <taxon>Pseudomonadota</taxon>
        <taxon>Alphaproteobacteria</taxon>
        <taxon>Sphingomonadales</taxon>
        <taxon>Sphingomonadaceae</taxon>
        <taxon>Sphingomonas</taxon>
    </lineage>
</organism>
<dbReference type="AlphaFoldDB" id="A0A518RCK1"/>
<dbReference type="Proteomes" id="UP000318055">
    <property type="component" value="Chromosome"/>
</dbReference>
<dbReference type="SUPFAM" id="SSF54593">
    <property type="entry name" value="Glyoxalase/Bleomycin resistance protein/Dihydroxybiphenyl dioxygenase"/>
    <property type="match status" value="1"/>
</dbReference>
<dbReference type="InterPro" id="IPR004360">
    <property type="entry name" value="Glyas_Fos-R_dOase_dom"/>
</dbReference>
<evidence type="ECO:0000256" key="1">
    <source>
        <dbReference type="SAM" id="MobiDB-lite"/>
    </source>
</evidence>
<dbReference type="InterPro" id="IPR037523">
    <property type="entry name" value="VOC_core"/>
</dbReference>
<sequence>MPSGWAASGRRCSTPTGATAPSCPDALQPGDRVMTASRGLAFAKLFVTDLDRSAEFYRAGLGLEPAQRFATPEFDELVLRARDGGGSLVLCRWKDGRALDRGNAHGPVGFVVGDVDSTYAACCAAGAAALFPPSAYGPARVAIFRDPDGHSVEILNPGGAAPQTK</sequence>
<dbReference type="Gene3D" id="3.10.180.10">
    <property type="entry name" value="2,3-Dihydroxybiphenyl 1,2-Dioxygenase, domain 1"/>
    <property type="match status" value="1"/>
</dbReference>
<protein>
    <submittedName>
        <fullName evidence="3">VOC family protein</fullName>
    </submittedName>
</protein>
<dbReference type="InterPro" id="IPR029068">
    <property type="entry name" value="Glyas_Bleomycin-R_OHBP_Dase"/>
</dbReference>
<dbReference type="Pfam" id="PF00903">
    <property type="entry name" value="Glyoxalase"/>
    <property type="match status" value="1"/>
</dbReference>
<dbReference type="CDD" id="cd06587">
    <property type="entry name" value="VOC"/>
    <property type="match status" value="1"/>
</dbReference>
<feature type="domain" description="VOC" evidence="2">
    <location>
        <begin position="39"/>
        <end position="157"/>
    </location>
</feature>
<reference evidence="3 4" key="1">
    <citation type="submission" date="2019-07" db="EMBL/GenBank/DDBJ databases">
        <title>Sphingomonas alkalisoli sp. nov., isolated from rhizosphere soil of Suaedae salsa.</title>
        <authorList>
            <person name="Zhang H."/>
            <person name="Xu L."/>
            <person name="Zhang J.-X."/>
            <person name="Sun J.-Q."/>
        </authorList>
    </citation>
    <scope>NUCLEOTIDE SEQUENCE [LARGE SCALE GENOMIC DNA]</scope>
    <source>
        <strain evidence="3 4">XS-10</strain>
    </source>
</reference>
<dbReference type="PANTHER" id="PTHR33993">
    <property type="entry name" value="GLYOXALASE-RELATED"/>
    <property type="match status" value="1"/>
</dbReference>
<proteinExistence type="predicted"/>
<dbReference type="EMBL" id="CP042239">
    <property type="protein sequence ID" value="QDX25182.1"/>
    <property type="molecule type" value="Genomic_DNA"/>
</dbReference>